<gene>
    <name evidence="1" type="ORF">C5167_001828</name>
</gene>
<dbReference type="Gramene" id="RZC77580">
    <property type="protein sequence ID" value="RZC77580"/>
    <property type="gene ID" value="C5167_001828"/>
</dbReference>
<proteinExistence type="predicted"/>
<dbReference type="EMBL" id="CM010723">
    <property type="protein sequence ID" value="RZC77580.1"/>
    <property type="molecule type" value="Genomic_DNA"/>
</dbReference>
<accession>A0A4Y7KYW6</accession>
<dbReference type="AlphaFoldDB" id="A0A4Y7KYW6"/>
<dbReference type="Proteomes" id="UP000316621">
    <property type="component" value="Chromosome 9"/>
</dbReference>
<evidence type="ECO:0000313" key="1">
    <source>
        <dbReference type="EMBL" id="RZC77580.1"/>
    </source>
</evidence>
<name>A0A4Y7KYW6_PAPSO</name>
<protein>
    <submittedName>
        <fullName evidence="1">Uncharacterized protein</fullName>
    </submittedName>
</protein>
<evidence type="ECO:0000313" key="2">
    <source>
        <dbReference type="Proteomes" id="UP000316621"/>
    </source>
</evidence>
<organism evidence="1 2">
    <name type="scientific">Papaver somniferum</name>
    <name type="common">Opium poppy</name>
    <dbReference type="NCBI Taxonomy" id="3469"/>
    <lineage>
        <taxon>Eukaryota</taxon>
        <taxon>Viridiplantae</taxon>
        <taxon>Streptophyta</taxon>
        <taxon>Embryophyta</taxon>
        <taxon>Tracheophyta</taxon>
        <taxon>Spermatophyta</taxon>
        <taxon>Magnoliopsida</taxon>
        <taxon>Ranunculales</taxon>
        <taxon>Papaveraceae</taxon>
        <taxon>Papaveroideae</taxon>
        <taxon>Papaver</taxon>
    </lineage>
</organism>
<keyword evidence="2" id="KW-1185">Reference proteome</keyword>
<sequence length="100" mass="11151">MRKRDLGIEAHTKSKRPGACVRYDTYGCFKKTVVVPISRHGMEGDGRCNMSVINGQAPNSQVKDDQPFARSQAQQILVLPGHCAQHINPKINREYPACTQ</sequence>
<reference evidence="1 2" key="1">
    <citation type="journal article" date="2018" name="Science">
        <title>The opium poppy genome and morphinan production.</title>
        <authorList>
            <person name="Guo L."/>
            <person name="Winzer T."/>
            <person name="Yang X."/>
            <person name="Li Y."/>
            <person name="Ning Z."/>
            <person name="He Z."/>
            <person name="Teodor R."/>
            <person name="Lu Y."/>
            <person name="Bowser T.A."/>
            <person name="Graham I.A."/>
            <person name="Ye K."/>
        </authorList>
    </citation>
    <scope>NUCLEOTIDE SEQUENCE [LARGE SCALE GENOMIC DNA]</scope>
    <source>
        <strain evidence="2">cv. HN1</strain>
        <tissue evidence="1">Leaves</tissue>
    </source>
</reference>